<evidence type="ECO:0000259" key="4">
    <source>
        <dbReference type="SMART" id="SM00062"/>
    </source>
</evidence>
<feature type="transmembrane region" description="Helical" evidence="2">
    <location>
        <begin position="209"/>
        <end position="231"/>
    </location>
</feature>
<keyword evidence="2" id="KW-0472">Membrane</keyword>
<organism evidence="6 7">
    <name type="scientific">Symmachiella dynata</name>
    <dbReference type="NCBI Taxonomy" id="2527995"/>
    <lineage>
        <taxon>Bacteria</taxon>
        <taxon>Pseudomonadati</taxon>
        <taxon>Planctomycetota</taxon>
        <taxon>Planctomycetia</taxon>
        <taxon>Planctomycetales</taxon>
        <taxon>Planctomycetaceae</taxon>
        <taxon>Symmachiella</taxon>
    </lineage>
</organism>
<dbReference type="PANTHER" id="PTHR35936:SF19">
    <property type="entry name" value="AMINO-ACID-BINDING PROTEIN YXEM-RELATED"/>
    <property type="match status" value="1"/>
</dbReference>
<dbReference type="SMART" id="SM00079">
    <property type="entry name" value="PBPe"/>
    <property type="match status" value="1"/>
</dbReference>
<dbReference type="Gene3D" id="1.10.287.70">
    <property type="match status" value="1"/>
</dbReference>
<keyword evidence="2" id="KW-0812">Transmembrane</keyword>
<feature type="domain" description="Ionotropic glutamate receptor C-terminal" evidence="5">
    <location>
        <begin position="31"/>
        <end position="357"/>
    </location>
</feature>
<dbReference type="Proteomes" id="UP000319383">
    <property type="component" value="Chromosome"/>
</dbReference>
<evidence type="ECO:0000259" key="5">
    <source>
        <dbReference type="SMART" id="SM00079"/>
    </source>
</evidence>
<evidence type="ECO:0000256" key="1">
    <source>
        <dbReference type="ARBA" id="ARBA00022729"/>
    </source>
</evidence>
<gene>
    <name evidence="6" type="primary">glnH_2</name>
    <name evidence="6" type="ORF">Mal52_23900</name>
</gene>
<dbReference type="GO" id="GO:0015276">
    <property type="term" value="F:ligand-gated monoatomic ion channel activity"/>
    <property type="evidence" value="ECO:0007669"/>
    <property type="project" value="InterPro"/>
</dbReference>
<feature type="domain" description="Solute-binding protein family 3/N-terminal" evidence="4">
    <location>
        <begin position="31"/>
        <end position="358"/>
    </location>
</feature>
<reference evidence="6 7" key="1">
    <citation type="submission" date="2019-02" db="EMBL/GenBank/DDBJ databases">
        <title>Deep-cultivation of Planctomycetes and their phenomic and genomic characterization uncovers novel biology.</title>
        <authorList>
            <person name="Wiegand S."/>
            <person name="Jogler M."/>
            <person name="Boedeker C."/>
            <person name="Pinto D."/>
            <person name="Vollmers J."/>
            <person name="Rivas-Marin E."/>
            <person name="Kohn T."/>
            <person name="Peeters S.H."/>
            <person name="Heuer A."/>
            <person name="Rast P."/>
            <person name="Oberbeckmann S."/>
            <person name="Bunk B."/>
            <person name="Jeske O."/>
            <person name="Meyerdierks A."/>
            <person name="Storesund J.E."/>
            <person name="Kallscheuer N."/>
            <person name="Luecker S."/>
            <person name="Lage O.M."/>
            <person name="Pohl T."/>
            <person name="Merkel B.J."/>
            <person name="Hornburger P."/>
            <person name="Mueller R.-W."/>
            <person name="Bruemmer F."/>
            <person name="Labrenz M."/>
            <person name="Spormann A.M."/>
            <person name="Op den Camp H."/>
            <person name="Overmann J."/>
            <person name="Amann R."/>
            <person name="Jetten M.S.M."/>
            <person name="Mascher T."/>
            <person name="Medema M.H."/>
            <person name="Devos D.P."/>
            <person name="Kaster A.-K."/>
            <person name="Ovreas L."/>
            <person name="Rohde M."/>
            <person name="Galperin M.Y."/>
            <person name="Jogler C."/>
        </authorList>
    </citation>
    <scope>NUCLEOTIDE SEQUENCE [LARGE SCALE GENOMIC DNA]</scope>
    <source>
        <strain evidence="6 7">Mal52</strain>
    </source>
</reference>
<evidence type="ECO:0000313" key="7">
    <source>
        <dbReference type="Proteomes" id="UP000319383"/>
    </source>
</evidence>
<dbReference type="SUPFAM" id="SSF53850">
    <property type="entry name" value="Periplasmic binding protein-like II"/>
    <property type="match status" value="1"/>
</dbReference>
<keyword evidence="7" id="KW-1185">Reference proteome</keyword>
<evidence type="ECO:0000256" key="3">
    <source>
        <dbReference type="SAM" id="SignalP"/>
    </source>
</evidence>
<dbReference type="Pfam" id="PF00497">
    <property type="entry name" value="SBP_bac_3"/>
    <property type="match status" value="1"/>
</dbReference>
<feature type="transmembrane region" description="Helical" evidence="2">
    <location>
        <begin position="141"/>
        <end position="162"/>
    </location>
</feature>
<feature type="chain" id="PRO_5022028069" evidence="3">
    <location>
        <begin position="22"/>
        <end position="361"/>
    </location>
</feature>
<dbReference type="SMART" id="SM00062">
    <property type="entry name" value="PBPb"/>
    <property type="match status" value="1"/>
</dbReference>
<dbReference type="RefSeq" id="WP_145376189.1">
    <property type="nucleotide sequence ID" value="NZ_CP036276.1"/>
</dbReference>
<dbReference type="EMBL" id="CP036276">
    <property type="protein sequence ID" value="QDU43912.1"/>
    <property type="molecule type" value="Genomic_DNA"/>
</dbReference>
<feature type="transmembrane region" description="Helical" evidence="2">
    <location>
        <begin position="183"/>
        <end position="203"/>
    </location>
</feature>
<feature type="signal peptide" evidence="3">
    <location>
        <begin position="1"/>
        <end position="21"/>
    </location>
</feature>
<evidence type="ECO:0000256" key="2">
    <source>
        <dbReference type="SAM" id="Phobius"/>
    </source>
</evidence>
<dbReference type="KEGG" id="sdyn:Mal52_23900"/>
<keyword evidence="1 3" id="KW-0732">Signal</keyword>
<dbReference type="SUPFAM" id="SSF81324">
    <property type="entry name" value="Voltage-gated potassium channels"/>
    <property type="match status" value="1"/>
</dbReference>
<sequence precursor="true">MATSTLLLVLLALGQVDPAQTQDGGATETKPLVVATKESPPFSFRDADGQWTGISVELWRHMADELGLKYEFREMPLDQMFEGLEKGNVDVAVAAISVTADRHKRVDFCHPYFTTGLGVAVDAEHSSGGWRVLRRIISTRLLTIVSIMIGIVLVCGILFWFFERQSNEQMFGGKRRKGIGMGMWWSTIVLLGHKGVFPVSVSGRILACGAMLASILLFSILTGVITSALTIGHMDVGISHPGDLRRIKTITVEPSTSADFLRGKRIPFRSYPTIAEAAQALAGVRSEALVYDEAQLRYLANSEYYGRIHVLSVSFHTQDYAIALKPGSPLRKPLNQSLLNYRASEGWNELVYRYLGEDVVD</sequence>
<keyword evidence="2" id="KW-1133">Transmembrane helix</keyword>
<dbReference type="InterPro" id="IPR001638">
    <property type="entry name" value="Solute-binding_3/MltF_N"/>
</dbReference>
<dbReference type="Gene3D" id="3.40.190.10">
    <property type="entry name" value="Periplasmic binding protein-like II"/>
    <property type="match status" value="3"/>
</dbReference>
<dbReference type="PANTHER" id="PTHR35936">
    <property type="entry name" value="MEMBRANE-BOUND LYTIC MUREIN TRANSGLYCOSYLASE F"/>
    <property type="match status" value="1"/>
</dbReference>
<dbReference type="AlphaFoldDB" id="A0A517ZN58"/>
<dbReference type="InterPro" id="IPR001320">
    <property type="entry name" value="Iontro_rcpt_C"/>
</dbReference>
<evidence type="ECO:0000313" key="6">
    <source>
        <dbReference type="EMBL" id="QDU43912.1"/>
    </source>
</evidence>
<name>A0A517ZN58_9PLAN</name>
<dbReference type="GO" id="GO:0016020">
    <property type="term" value="C:membrane"/>
    <property type="evidence" value="ECO:0007669"/>
    <property type="project" value="InterPro"/>
</dbReference>
<accession>A0A517ZN58</accession>
<protein>
    <submittedName>
        <fullName evidence="6">Glutamine-binding periplasmic protein</fullName>
    </submittedName>
</protein>
<proteinExistence type="predicted"/>